<dbReference type="SUPFAM" id="SSF52540">
    <property type="entry name" value="P-loop containing nucleoside triphosphate hydrolases"/>
    <property type="match status" value="1"/>
</dbReference>
<dbReference type="GO" id="GO:0003677">
    <property type="term" value="F:DNA binding"/>
    <property type="evidence" value="ECO:0007669"/>
    <property type="project" value="UniProtKB-KW"/>
</dbReference>
<organism evidence="6 7">
    <name type="scientific">Leucobacter komagatae</name>
    <dbReference type="NCBI Taxonomy" id="55969"/>
    <lineage>
        <taxon>Bacteria</taxon>
        <taxon>Bacillati</taxon>
        <taxon>Actinomycetota</taxon>
        <taxon>Actinomycetes</taxon>
        <taxon>Micrococcales</taxon>
        <taxon>Microbacteriaceae</taxon>
        <taxon>Leucobacter</taxon>
    </lineage>
</organism>
<dbReference type="SUPFAM" id="SSF46894">
    <property type="entry name" value="C-terminal effector domain of the bipartite response regulators"/>
    <property type="match status" value="1"/>
</dbReference>
<sequence>MIAPEGRKYVRTATEGRPTGAKRPQPPQEFEATCHRETTVERVIQLVTGRTSVSVIGRHWVGRTAFLGQVASALHERGISPLRLHGIERAPSLEAFRLALRGASPVRRQEVLGSFELPSSMSQLLSDPPPVVLIDDVDALDEMSWVLIEHLHKSTGVPIVGTSELKHHIDPNERLLIRKAQPVVKIVLEELRLDEIHDLLEERLGGPVAPSLSGRIHIKSGGLPGFAIAFADTARSQGRLRKQGAVWHDGPDLWSEEVDGAFESLLFRYPYETREALEMLVITGPLTVEQAATLVGQDELEAMEGRGLVRLISAGDGTLVTVDPPGISDYFKHKNRSVRSLRLRARIEETLGAAQPFEAAEPLPPPRHFADVIPQPEVPLIARAFGDTFAADLTRTWAQWLEEPSVEHAIDAAKLRLTGESPSGELEQIFTHTRRTNSTPERKLYLRYLHARWLVLQEASFGDIEAALRGTSDLGLPAVIEALTIGFHAERFDITETALRRIEEIADGSELGGTVGGLVSVALHALSGRPAAALERLENLPQTGWVAEYAAPLRGMALLAAGNPREALEWASSQLALARGRFHRSSMITHSYVAVTALLTMNRSSDAVLAGSITASGQFRAANILFSPDQALSNALTLATRRNGRPGSVAALLERTRSYGGSSDALPMGARGFPTALIAEEELPPGTRPGEHYRQLADELQERGYNFSSAGLRMFALEADFDTVEAADQRPFIAAGMHDTIYLAYLDARQAQNGGDAHGVLEAARLMREQHANDPAFKNFTVAAQLFEEAGMEAEAMEVREEIASLMASDDPATNLAVAQVEANPSFTHRELEIIQLIARGMKNSQIAEVLHLSIRTVESHLRNIRRKSGASDRDEIAEFSRLR</sequence>
<dbReference type="PROSITE" id="PS50043">
    <property type="entry name" value="HTH_LUXR_2"/>
    <property type="match status" value="1"/>
</dbReference>
<gene>
    <name evidence="6" type="ORF">FB468_2900</name>
</gene>
<dbReference type="PROSITE" id="PS00622">
    <property type="entry name" value="HTH_LUXR_1"/>
    <property type="match status" value="1"/>
</dbReference>
<feature type="domain" description="HTH luxR-type" evidence="5">
    <location>
        <begin position="820"/>
        <end position="884"/>
    </location>
</feature>
<reference evidence="6 7" key="1">
    <citation type="submission" date="2019-06" db="EMBL/GenBank/DDBJ databases">
        <title>Sequencing the genomes of 1000 actinobacteria strains.</title>
        <authorList>
            <person name="Klenk H.-P."/>
        </authorList>
    </citation>
    <scope>NUCLEOTIDE SEQUENCE [LARGE SCALE GENOMIC DNA]</scope>
    <source>
        <strain evidence="6 7">DSM 8803</strain>
    </source>
</reference>
<name>A0A542Y9R7_9MICO</name>
<keyword evidence="7" id="KW-1185">Reference proteome</keyword>
<evidence type="ECO:0000256" key="1">
    <source>
        <dbReference type="ARBA" id="ARBA00023015"/>
    </source>
</evidence>
<dbReference type="Gene3D" id="1.10.10.10">
    <property type="entry name" value="Winged helix-like DNA-binding domain superfamily/Winged helix DNA-binding domain"/>
    <property type="match status" value="1"/>
</dbReference>
<feature type="region of interest" description="Disordered" evidence="4">
    <location>
        <begin position="1"/>
        <end position="27"/>
    </location>
</feature>
<dbReference type="InterPro" id="IPR016032">
    <property type="entry name" value="Sig_transdc_resp-reg_C-effctor"/>
</dbReference>
<dbReference type="PANTHER" id="PTHR44688">
    <property type="entry name" value="DNA-BINDING TRANSCRIPTIONAL ACTIVATOR DEVR_DOSR"/>
    <property type="match status" value="1"/>
</dbReference>
<dbReference type="GO" id="GO:0006355">
    <property type="term" value="P:regulation of DNA-templated transcription"/>
    <property type="evidence" value="ECO:0007669"/>
    <property type="project" value="InterPro"/>
</dbReference>
<dbReference type="OrthoDB" id="3751684at2"/>
<keyword evidence="2" id="KW-0238">DNA-binding</keyword>
<evidence type="ECO:0000313" key="7">
    <source>
        <dbReference type="Proteomes" id="UP000319094"/>
    </source>
</evidence>
<dbReference type="EMBL" id="VFON01000001">
    <property type="protein sequence ID" value="TQL44829.1"/>
    <property type="molecule type" value="Genomic_DNA"/>
</dbReference>
<dbReference type="Pfam" id="PF00196">
    <property type="entry name" value="GerE"/>
    <property type="match status" value="1"/>
</dbReference>
<dbReference type="InterPro" id="IPR036388">
    <property type="entry name" value="WH-like_DNA-bd_sf"/>
</dbReference>
<dbReference type="AlphaFoldDB" id="A0A542Y9R7"/>
<dbReference type="InterPro" id="IPR000792">
    <property type="entry name" value="Tscrpt_reg_LuxR_C"/>
</dbReference>
<keyword evidence="3" id="KW-0804">Transcription</keyword>
<evidence type="ECO:0000259" key="5">
    <source>
        <dbReference type="PROSITE" id="PS50043"/>
    </source>
</evidence>
<evidence type="ECO:0000313" key="6">
    <source>
        <dbReference type="EMBL" id="TQL44829.1"/>
    </source>
</evidence>
<dbReference type="Proteomes" id="UP000319094">
    <property type="component" value="Unassembled WGS sequence"/>
</dbReference>
<dbReference type="SMART" id="SM00421">
    <property type="entry name" value="HTH_LUXR"/>
    <property type="match status" value="1"/>
</dbReference>
<protein>
    <submittedName>
        <fullName evidence="6">Regulatory LuxR family protein</fullName>
    </submittedName>
</protein>
<evidence type="ECO:0000256" key="3">
    <source>
        <dbReference type="ARBA" id="ARBA00023163"/>
    </source>
</evidence>
<accession>A0A542Y9R7</accession>
<dbReference type="PANTHER" id="PTHR44688:SF16">
    <property type="entry name" value="DNA-BINDING TRANSCRIPTIONAL ACTIVATOR DEVR_DOSR"/>
    <property type="match status" value="1"/>
</dbReference>
<dbReference type="CDD" id="cd06170">
    <property type="entry name" value="LuxR_C_like"/>
    <property type="match status" value="1"/>
</dbReference>
<evidence type="ECO:0000256" key="4">
    <source>
        <dbReference type="SAM" id="MobiDB-lite"/>
    </source>
</evidence>
<keyword evidence="1" id="KW-0805">Transcription regulation</keyword>
<dbReference type="RefSeq" id="WP_141887948.1">
    <property type="nucleotide sequence ID" value="NZ_BAAAUY010000018.1"/>
</dbReference>
<proteinExistence type="predicted"/>
<comment type="caution">
    <text evidence="6">The sequence shown here is derived from an EMBL/GenBank/DDBJ whole genome shotgun (WGS) entry which is preliminary data.</text>
</comment>
<dbReference type="InterPro" id="IPR027417">
    <property type="entry name" value="P-loop_NTPase"/>
</dbReference>
<evidence type="ECO:0000256" key="2">
    <source>
        <dbReference type="ARBA" id="ARBA00023125"/>
    </source>
</evidence>
<dbReference type="PRINTS" id="PR00038">
    <property type="entry name" value="HTHLUXR"/>
</dbReference>